<dbReference type="Proteomes" id="UP000010471">
    <property type="component" value="Chromosome"/>
</dbReference>
<proteinExistence type="predicted"/>
<dbReference type="KEGG" id="mic:Mic7113_4823"/>
<dbReference type="InterPro" id="IPR001584">
    <property type="entry name" value="Integrase_cat-core"/>
</dbReference>
<dbReference type="OrthoDB" id="501284at2"/>
<dbReference type="PANTHER" id="PTHR35004:SF6">
    <property type="entry name" value="TRANSPOSASE"/>
    <property type="match status" value="1"/>
</dbReference>
<organism evidence="2 3">
    <name type="scientific">Allocoleopsis franciscana PCC 7113</name>
    <dbReference type="NCBI Taxonomy" id="1173027"/>
    <lineage>
        <taxon>Bacteria</taxon>
        <taxon>Bacillati</taxon>
        <taxon>Cyanobacteriota</taxon>
        <taxon>Cyanophyceae</taxon>
        <taxon>Coleofasciculales</taxon>
        <taxon>Coleofasciculaceae</taxon>
        <taxon>Allocoleopsis</taxon>
        <taxon>Allocoleopsis franciscana</taxon>
    </lineage>
</organism>
<dbReference type="RefSeq" id="WP_015184626.1">
    <property type="nucleotide sequence ID" value="NC_019738.1"/>
</dbReference>
<dbReference type="GO" id="GO:0003676">
    <property type="term" value="F:nucleic acid binding"/>
    <property type="evidence" value="ECO:0007669"/>
    <property type="project" value="InterPro"/>
</dbReference>
<protein>
    <submittedName>
        <fullName evidence="2">Mu transposase/integrase</fullName>
    </submittedName>
</protein>
<dbReference type="Gene3D" id="2.30.30.130">
    <property type="entry name" value="Transposase, Mu, C-terminal"/>
    <property type="match status" value="1"/>
</dbReference>
<dbReference type="GO" id="GO:0015074">
    <property type="term" value="P:DNA integration"/>
    <property type="evidence" value="ECO:0007669"/>
    <property type="project" value="InterPro"/>
</dbReference>
<feature type="domain" description="Integrase catalytic" evidence="1">
    <location>
        <begin position="169"/>
        <end position="371"/>
    </location>
</feature>
<dbReference type="AlphaFoldDB" id="K9WKZ8"/>
<dbReference type="HOGENOM" id="CLU_017991_2_0_3"/>
<keyword evidence="3" id="KW-1185">Reference proteome</keyword>
<dbReference type="InterPro" id="IPR009057">
    <property type="entry name" value="Homeodomain-like_sf"/>
</dbReference>
<dbReference type="SUPFAM" id="SSF50610">
    <property type="entry name" value="mu transposase, C-terminal domain"/>
    <property type="match status" value="1"/>
</dbReference>
<dbReference type="STRING" id="1173027.Mic7113_4823"/>
<dbReference type="Gene3D" id="3.30.420.10">
    <property type="entry name" value="Ribonuclease H-like superfamily/Ribonuclease H"/>
    <property type="match status" value="1"/>
</dbReference>
<reference evidence="2 3" key="1">
    <citation type="submission" date="2012-06" db="EMBL/GenBank/DDBJ databases">
        <title>Finished chromosome of genome of Microcoleus sp. PCC 7113.</title>
        <authorList>
            <consortium name="US DOE Joint Genome Institute"/>
            <person name="Gugger M."/>
            <person name="Coursin T."/>
            <person name="Rippka R."/>
            <person name="Tandeau De Marsac N."/>
            <person name="Huntemann M."/>
            <person name="Wei C.-L."/>
            <person name="Han J."/>
            <person name="Detter J.C."/>
            <person name="Han C."/>
            <person name="Tapia R."/>
            <person name="Chen A."/>
            <person name="Kyrpides N."/>
            <person name="Mavromatis K."/>
            <person name="Markowitz V."/>
            <person name="Szeto E."/>
            <person name="Ivanova N."/>
            <person name="Pagani I."/>
            <person name="Pati A."/>
            <person name="Goodwin L."/>
            <person name="Nordberg H.P."/>
            <person name="Cantor M.N."/>
            <person name="Hua S.X."/>
            <person name="Woyke T."/>
            <person name="Kerfeld C.A."/>
        </authorList>
    </citation>
    <scope>NUCLEOTIDE SEQUENCE [LARGE SCALE GENOMIC DNA]</scope>
    <source>
        <strain evidence="2 3">PCC 7113</strain>
    </source>
</reference>
<dbReference type="PANTHER" id="PTHR35004">
    <property type="entry name" value="TRANSPOSASE RV3428C-RELATED"/>
    <property type="match status" value="1"/>
</dbReference>
<dbReference type="SUPFAM" id="SSF46689">
    <property type="entry name" value="Homeodomain-like"/>
    <property type="match status" value="1"/>
</dbReference>
<dbReference type="PATRIC" id="fig|1173027.3.peg.5347"/>
<dbReference type="EMBL" id="CP003630">
    <property type="protein sequence ID" value="AFZ20491.1"/>
    <property type="molecule type" value="Genomic_DNA"/>
</dbReference>
<dbReference type="eggNOG" id="COG3415">
    <property type="taxonomic scope" value="Bacteria"/>
</dbReference>
<dbReference type="InterPro" id="IPR009004">
    <property type="entry name" value="Transposase_Mu_C"/>
</dbReference>
<evidence type="ECO:0000259" key="1">
    <source>
        <dbReference type="PROSITE" id="PS50994"/>
    </source>
</evidence>
<dbReference type="PROSITE" id="PS50994">
    <property type="entry name" value="INTEGRASE"/>
    <property type="match status" value="1"/>
</dbReference>
<evidence type="ECO:0000313" key="3">
    <source>
        <dbReference type="Proteomes" id="UP000010471"/>
    </source>
</evidence>
<dbReference type="InterPro" id="IPR012337">
    <property type="entry name" value="RNaseH-like_sf"/>
</dbReference>
<dbReference type="SUPFAM" id="SSF53098">
    <property type="entry name" value="Ribonuclease H-like"/>
    <property type="match status" value="1"/>
</dbReference>
<evidence type="ECO:0000313" key="2">
    <source>
        <dbReference type="EMBL" id="AFZ20491.1"/>
    </source>
</evidence>
<gene>
    <name evidence="2" type="ORF">Mic7113_4823</name>
</gene>
<dbReference type="InterPro" id="IPR036397">
    <property type="entry name" value="RNaseH_sf"/>
</dbReference>
<dbReference type="Pfam" id="PF13565">
    <property type="entry name" value="HTH_32"/>
    <property type="match status" value="1"/>
</dbReference>
<sequence>MEQDKSNAHEIVTELSDEAKLKQEIIESLLEPCDRTTYGQRLKDAAKKLGKSVRTVQRLVKQWEQEGLAGLAPSDRADKGQHRISQEWQDFIIKTYREGNKGSKRMTRKQVALRVQARAAELGEDKYPNFRTVYRVLQPIIDAQEQKKSVRSPGWRGSMLSVKTRTGEDISVEYSNHLWQCDHTLVDVLLVDKDGDVIGRPWLTTVIDTYSRCIMGIRLGFDAPSSDVVALALRHAILPKQYSNEYKLHCAWGTYGKPEYFYTDGGKDFRSNHLRQIGVELGFTCMLRDRPSEGGVVERPFGTFNTELFSMLPGYVGSNVQKRPEDAQKDARLTLRDLEQLLVRYIVDNYNQRIDARMGEQTRFQRWEAGLLAVPNLMNDRELDICLMKQTNRSIYRDGYIRFENLMYQGECLAGYAGERVVLRYDPRDITTILVYRREHDREVFLAKAHAEGLETEQLSLEEAKDASKKIREKGKTISNRTILEEVRDRDIFVAQKKTKKERQKAEQADLYSVTKQSQPIELEAEDVEPVSATLEVERVEVLNYDELRDDYGW</sequence>
<dbReference type="InterPro" id="IPR015378">
    <property type="entry name" value="Transposase-like_Mu_C"/>
</dbReference>
<dbReference type="Pfam" id="PF09299">
    <property type="entry name" value="Mu-transpos_C"/>
    <property type="match status" value="1"/>
</dbReference>
<accession>K9WKZ8</accession>
<dbReference type="eggNOG" id="COG2801">
    <property type="taxonomic scope" value="Bacteria"/>
</dbReference>
<name>K9WKZ8_9CYAN</name>